<name>A0A1F5YK53_9BACT</name>
<dbReference type="SMART" id="SM00382">
    <property type="entry name" value="AAA"/>
    <property type="match status" value="2"/>
</dbReference>
<evidence type="ECO:0000256" key="3">
    <source>
        <dbReference type="ARBA" id="ARBA00022475"/>
    </source>
</evidence>
<proteinExistence type="predicted"/>
<comment type="subcellular location">
    <subcellularLocation>
        <location evidence="1">Cell membrane</location>
        <topology evidence="1">Peripheral membrane protein</topology>
    </subcellularLocation>
</comment>
<evidence type="ECO:0000313" key="10">
    <source>
        <dbReference type="EMBL" id="OGG00453.1"/>
    </source>
</evidence>
<dbReference type="PROSITE" id="PS50893">
    <property type="entry name" value="ABC_TRANSPORTER_2"/>
    <property type="match status" value="2"/>
</dbReference>
<dbReference type="InterPro" id="IPR003593">
    <property type="entry name" value="AAA+_ATPase"/>
</dbReference>
<keyword evidence="2" id="KW-0813">Transport</keyword>
<organism evidence="10 11">
    <name type="scientific">Candidatus Glassbacteria bacterium RIFCSPLOWO2_12_FULL_58_11</name>
    <dbReference type="NCBI Taxonomy" id="1817867"/>
    <lineage>
        <taxon>Bacteria</taxon>
        <taxon>Candidatus Glassiibacteriota</taxon>
    </lineage>
</organism>
<evidence type="ECO:0000256" key="7">
    <source>
        <dbReference type="ARBA" id="ARBA00022967"/>
    </source>
</evidence>
<dbReference type="Proteomes" id="UP000179129">
    <property type="component" value="Unassembled WGS sequence"/>
</dbReference>
<dbReference type="SUPFAM" id="SSF52540">
    <property type="entry name" value="P-loop containing nucleoside triphosphate hydrolases"/>
    <property type="match status" value="2"/>
</dbReference>
<dbReference type="CDD" id="cd03216">
    <property type="entry name" value="ABC_Carb_Monos_I"/>
    <property type="match status" value="1"/>
</dbReference>
<dbReference type="STRING" id="1817867.A3F83_07265"/>
<dbReference type="InterPro" id="IPR003439">
    <property type="entry name" value="ABC_transporter-like_ATP-bd"/>
</dbReference>
<reference evidence="10 11" key="1">
    <citation type="journal article" date="2016" name="Nat. Commun.">
        <title>Thousands of microbial genomes shed light on interconnected biogeochemical processes in an aquifer system.</title>
        <authorList>
            <person name="Anantharaman K."/>
            <person name="Brown C.T."/>
            <person name="Hug L.A."/>
            <person name="Sharon I."/>
            <person name="Castelle C.J."/>
            <person name="Probst A.J."/>
            <person name="Thomas B.C."/>
            <person name="Singh A."/>
            <person name="Wilkins M.J."/>
            <person name="Karaoz U."/>
            <person name="Brodie E.L."/>
            <person name="Williams K.H."/>
            <person name="Hubbard S.S."/>
            <person name="Banfield J.F."/>
        </authorList>
    </citation>
    <scope>NUCLEOTIDE SEQUENCE [LARGE SCALE GENOMIC DNA]</scope>
</reference>
<keyword evidence="3" id="KW-1003">Cell membrane</keyword>
<comment type="caution">
    <text evidence="10">The sequence shown here is derived from an EMBL/GenBank/DDBJ whole genome shotgun (WGS) entry which is preliminary data.</text>
</comment>
<keyword evidence="6 10" id="KW-0067">ATP-binding</keyword>
<sequence length="498" mass="54787">MGDQPLLVMDRIVKSFPGVRALDQVSLTVRRGEVHVLLGENGAGKSTLMKILTGAYPRDSGSILLNGNPVEIESPQQALALGISMVYQESHLARHLNIAENVFLGREPRYGSLPGLIDRAALWEHTREHLAELNLSLSPRTAVRSLSAAQCQMVEIAKALSAEARIIILDEPTAALAEKEIDRLFGIIRALKQRGVTFIYISHRLEEIAAVGDRITVLRDGRTIGTVPSATDPRELIRMMAGREIGELFPRDFSAPGEELLRVERLRREGVLRDISFSARAGEIIGLAGLVGSGRTELARAVFGADRRDSGDIYIRGESVEIDTPEQAIRAGIGYLSEDRKLLSLALGLSIRANVTLAGLKKYCRGPFIHQGKEYQAVESYIKELSIRARHPDQKVRTLSGGNQQKVVVARWLATEARVLFFDEPTVGVDVGAKAEIFSLMNALVRRGGAIIFISSYLPELLAICDRLLVLSRGKIVRELSREEATQEEILYYSALGN</sequence>
<dbReference type="GO" id="GO:0005886">
    <property type="term" value="C:plasma membrane"/>
    <property type="evidence" value="ECO:0007669"/>
    <property type="project" value="UniProtKB-SubCell"/>
</dbReference>
<dbReference type="EMBL" id="MFIX01000256">
    <property type="protein sequence ID" value="OGG00453.1"/>
    <property type="molecule type" value="Genomic_DNA"/>
</dbReference>
<dbReference type="InterPro" id="IPR017871">
    <property type="entry name" value="ABC_transporter-like_CS"/>
</dbReference>
<dbReference type="PANTHER" id="PTHR43790:SF9">
    <property type="entry name" value="GALACTOFURANOSE TRANSPORTER ATP-BINDING PROTEIN YTFR"/>
    <property type="match status" value="1"/>
</dbReference>
<feature type="domain" description="ABC transporter" evidence="9">
    <location>
        <begin position="7"/>
        <end position="245"/>
    </location>
</feature>
<dbReference type="InterPro" id="IPR050107">
    <property type="entry name" value="ABC_carbohydrate_import_ATPase"/>
</dbReference>
<dbReference type="GO" id="GO:0016887">
    <property type="term" value="F:ATP hydrolysis activity"/>
    <property type="evidence" value="ECO:0007669"/>
    <property type="project" value="InterPro"/>
</dbReference>
<evidence type="ECO:0000256" key="1">
    <source>
        <dbReference type="ARBA" id="ARBA00004202"/>
    </source>
</evidence>
<dbReference type="CDD" id="cd03215">
    <property type="entry name" value="ABC_Carb_Monos_II"/>
    <property type="match status" value="1"/>
</dbReference>
<keyword evidence="7" id="KW-1278">Translocase</keyword>
<evidence type="ECO:0000256" key="5">
    <source>
        <dbReference type="ARBA" id="ARBA00022741"/>
    </source>
</evidence>
<gene>
    <name evidence="10" type="ORF">A3F83_07265</name>
</gene>
<evidence type="ECO:0000256" key="8">
    <source>
        <dbReference type="ARBA" id="ARBA00023136"/>
    </source>
</evidence>
<feature type="domain" description="ABC transporter" evidence="9">
    <location>
        <begin position="255"/>
        <end position="498"/>
    </location>
</feature>
<evidence type="ECO:0000313" key="11">
    <source>
        <dbReference type="Proteomes" id="UP000179129"/>
    </source>
</evidence>
<dbReference type="PROSITE" id="PS00211">
    <property type="entry name" value="ABC_TRANSPORTER_1"/>
    <property type="match status" value="1"/>
</dbReference>
<keyword evidence="5" id="KW-0547">Nucleotide-binding</keyword>
<evidence type="ECO:0000259" key="9">
    <source>
        <dbReference type="PROSITE" id="PS50893"/>
    </source>
</evidence>
<dbReference type="PANTHER" id="PTHR43790">
    <property type="entry name" value="CARBOHYDRATE TRANSPORT ATP-BINDING PROTEIN MG119-RELATED"/>
    <property type="match status" value="1"/>
</dbReference>
<keyword evidence="8" id="KW-0472">Membrane</keyword>
<dbReference type="InterPro" id="IPR027417">
    <property type="entry name" value="P-loop_NTPase"/>
</dbReference>
<dbReference type="FunFam" id="3.40.50.300:FF:000127">
    <property type="entry name" value="Ribose import ATP-binding protein RbsA"/>
    <property type="match status" value="1"/>
</dbReference>
<accession>A0A1F5YK53</accession>
<dbReference type="Gene3D" id="3.40.50.300">
    <property type="entry name" value="P-loop containing nucleotide triphosphate hydrolases"/>
    <property type="match status" value="2"/>
</dbReference>
<dbReference type="GO" id="GO:0005524">
    <property type="term" value="F:ATP binding"/>
    <property type="evidence" value="ECO:0007669"/>
    <property type="project" value="UniProtKB-KW"/>
</dbReference>
<evidence type="ECO:0000256" key="4">
    <source>
        <dbReference type="ARBA" id="ARBA00022737"/>
    </source>
</evidence>
<keyword evidence="4" id="KW-0677">Repeat</keyword>
<dbReference type="Pfam" id="PF00005">
    <property type="entry name" value="ABC_tran"/>
    <property type="match status" value="2"/>
</dbReference>
<evidence type="ECO:0000256" key="2">
    <source>
        <dbReference type="ARBA" id="ARBA00022448"/>
    </source>
</evidence>
<protein>
    <submittedName>
        <fullName evidence="10">D-xylose ABC transporter ATP-binding protein</fullName>
    </submittedName>
</protein>
<evidence type="ECO:0000256" key="6">
    <source>
        <dbReference type="ARBA" id="ARBA00022840"/>
    </source>
</evidence>
<dbReference type="AlphaFoldDB" id="A0A1F5YK53"/>